<name>A0ABW5ZVD8_9FLAO</name>
<sequence>MKINITPTKRNTYPKKGILIRSAHPYEWIQELQNLGIDLETVNAYAIPSKIANQIYGCFVVLDSLKSNTHIANVAIFQSINDVIYIPEFSKINPKISLEESQKLLKSPHIFHPDFGWFSLETEINWANLIALRAPLPLQITVPEDSVFIPSEILSFQLISKSDEEITKDLDLKLEKPKKEKLSAVDKIKLNVLKTLFSATQGNNGNFKVERNGLLKWLDNLGGSQGKPQSKRSSKWEKNLEKLLYKNQKETDKLLRLLRLNPNAALKFAIPIDLAGSSRDSGNRSLSIFSKNGDGDSRFSNFIFKALAYFTIITIVYLLFKFFTGIANSNLYPFLWTLLKAAGYIVAVVIVVVILERLFENNDNGGSGTVDNERLNALREQYEKLAKDAIAKKDYKKAASIYIKLLKNYYSAAEALEEGQLYQEAALVHLKYNKDKHKAAEVYEKGKIYDKAITLYKELEDHEKVGDVYKTMRKKEDANTHYQMVIDNYIENSQFVKASLIYKYKIEDAPKAQTILLQGWRANKDAYNCLTNYFSNFPNTDILKKGIEFIYKKETKPENLTLFLKALKVEHQKHENIQDFTQNIAYEIVANNLSDNPGITFELKAFNTDNHLLQNDATRFVKRTKYKK</sequence>
<reference evidence="4" key="1">
    <citation type="journal article" date="2019" name="Int. J. Syst. Evol. Microbiol.">
        <title>The Global Catalogue of Microorganisms (GCM) 10K type strain sequencing project: providing services to taxonomists for standard genome sequencing and annotation.</title>
        <authorList>
            <consortium name="The Broad Institute Genomics Platform"/>
            <consortium name="The Broad Institute Genome Sequencing Center for Infectious Disease"/>
            <person name="Wu L."/>
            <person name="Ma J."/>
        </authorList>
    </citation>
    <scope>NUCLEOTIDE SEQUENCE [LARGE SCALE GENOMIC DNA]</scope>
    <source>
        <strain evidence="4">KCTC 32514</strain>
    </source>
</reference>
<comment type="caution">
    <text evidence="3">The sequence shown here is derived from an EMBL/GenBank/DDBJ whole genome shotgun (WGS) entry which is preliminary data.</text>
</comment>
<organism evidence="3 4">
    <name type="scientific">Psychroserpens luteus</name>
    <dbReference type="NCBI Taxonomy" id="1434066"/>
    <lineage>
        <taxon>Bacteria</taxon>
        <taxon>Pseudomonadati</taxon>
        <taxon>Bacteroidota</taxon>
        <taxon>Flavobacteriia</taxon>
        <taxon>Flavobacteriales</taxon>
        <taxon>Flavobacteriaceae</taxon>
        <taxon>Psychroserpens</taxon>
    </lineage>
</organism>
<accession>A0ABW5ZVD8</accession>
<keyword evidence="1" id="KW-0472">Membrane</keyword>
<keyword evidence="1" id="KW-1133">Transmembrane helix</keyword>
<evidence type="ECO:0000256" key="1">
    <source>
        <dbReference type="SAM" id="Phobius"/>
    </source>
</evidence>
<protein>
    <recommendedName>
        <fullName evidence="2">MoxR-vWA-beta-propeller ternary system domain-containing protein</fullName>
    </recommendedName>
</protein>
<dbReference type="RefSeq" id="WP_194509499.1">
    <property type="nucleotide sequence ID" value="NZ_JADILU010000008.1"/>
</dbReference>
<feature type="transmembrane region" description="Helical" evidence="1">
    <location>
        <begin position="333"/>
        <end position="355"/>
    </location>
</feature>
<evidence type="ECO:0000259" key="2">
    <source>
        <dbReference type="Pfam" id="PF19919"/>
    </source>
</evidence>
<proteinExistence type="predicted"/>
<feature type="domain" description="MoxR-vWA-beta-propeller ternary system" evidence="2">
    <location>
        <begin position="3"/>
        <end position="167"/>
    </location>
</feature>
<feature type="transmembrane region" description="Helical" evidence="1">
    <location>
        <begin position="306"/>
        <end position="327"/>
    </location>
</feature>
<evidence type="ECO:0000313" key="4">
    <source>
        <dbReference type="Proteomes" id="UP001597548"/>
    </source>
</evidence>
<evidence type="ECO:0000313" key="3">
    <source>
        <dbReference type="EMBL" id="MFD2915608.1"/>
    </source>
</evidence>
<dbReference type="SUPFAM" id="SSF48452">
    <property type="entry name" value="TPR-like"/>
    <property type="match status" value="1"/>
</dbReference>
<dbReference type="Pfam" id="PF19919">
    <property type="entry name" value="bpX3"/>
    <property type="match status" value="1"/>
</dbReference>
<keyword evidence="1" id="KW-0812">Transmembrane</keyword>
<gene>
    <name evidence="3" type="ORF">ACFS29_08160</name>
</gene>
<dbReference type="Proteomes" id="UP001597548">
    <property type="component" value="Unassembled WGS sequence"/>
</dbReference>
<dbReference type="EMBL" id="JBHUOS010000007">
    <property type="protein sequence ID" value="MFD2915608.1"/>
    <property type="molecule type" value="Genomic_DNA"/>
</dbReference>
<keyword evidence="4" id="KW-1185">Reference proteome</keyword>
<dbReference type="InterPro" id="IPR011990">
    <property type="entry name" value="TPR-like_helical_dom_sf"/>
</dbReference>
<dbReference type="InterPro" id="IPR045551">
    <property type="entry name" value="bpX3"/>
</dbReference>